<protein>
    <recommendedName>
        <fullName evidence="3">histidine kinase</fullName>
        <ecNumber evidence="3">2.7.13.3</ecNumber>
    </recommendedName>
</protein>
<dbReference type="Proteomes" id="UP000295818">
    <property type="component" value="Unassembled WGS sequence"/>
</dbReference>
<evidence type="ECO:0000256" key="10">
    <source>
        <dbReference type="ARBA" id="ARBA00023136"/>
    </source>
</evidence>
<dbReference type="CDD" id="cd06225">
    <property type="entry name" value="HAMP"/>
    <property type="match status" value="1"/>
</dbReference>
<keyword evidence="8 12" id="KW-1133">Transmembrane helix</keyword>
<sequence length="464" mass="49385">MRMPAFIRRSGVRARSTGAALLVVAAALAVGAAILLLLLQRTLITSVADQAESRAFDVANQVQEEGQSGLAQELVENTRVSQLIQVVNAQNKVVASSSPRGAGAPLTDARPDSGQTVRDEVGEMPLLDDDHPYLIIARGTEFQGAPYTVVVASSVETQRDTVTTVTTYLLVGFPVLLALVGVATWMLVGRALRPVERIRSRVHGIGVEQLAERVPVPATDDEIAKLAVTMNEMLDRLQAGQETQRRFVADASHELRSPIASLMAALDVIVADESGQAAPELHQVMQAETERMRRLVEDLLLLAKADDTGLQILRTDVDLDDLVDVELRRLRTAGGPSVEGVVPAVRVTGDPDKLSQVLRNLADNAVLAAHGRVRFTLAEEGGTATVTVEDDGDGIPEQERSRVFERFVRLDASRDRGSGGSGLGLAIVDEVVRGHGGTVEISESALGGARFVVKLPVAAPAAVG</sequence>
<dbReference type="InterPro" id="IPR005467">
    <property type="entry name" value="His_kinase_dom"/>
</dbReference>
<dbReference type="PANTHER" id="PTHR45436:SF5">
    <property type="entry name" value="SENSOR HISTIDINE KINASE TRCS"/>
    <property type="match status" value="1"/>
</dbReference>
<evidence type="ECO:0000259" key="14">
    <source>
        <dbReference type="PROSITE" id="PS50885"/>
    </source>
</evidence>
<comment type="catalytic activity">
    <reaction evidence="1">
        <text>ATP + protein L-histidine = ADP + protein N-phospho-L-histidine.</text>
        <dbReference type="EC" id="2.7.13.3"/>
    </reaction>
</comment>
<comment type="caution">
    <text evidence="15">The sequence shown here is derived from an EMBL/GenBank/DDBJ whole genome shotgun (WGS) entry which is preliminary data.</text>
</comment>
<dbReference type="SMART" id="SM00304">
    <property type="entry name" value="HAMP"/>
    <property type="match status" value="1"/>
</dbReference>
<keyword evidence="7 15" id="KW-0418">Kinase</keyword>
<keyword evidence="5" id="KW-0808">Transferase</keyword>
<dbReference type="Gene3D" id="1.10.287.130">
    <property type="match status" value="1"/>
</dbReference>
<evidence type="ECO:0000313" key="15">
    <source>
        <dbReference type="EMBL" id="TCO26064.1"/>
    </source>
</evidence>
<dbReference type="SUPFAM" id="SSF47384">
    <property type="entry name" value="Homodimeric domain of signal transducing histidine kinase"/>
    <property type="match status" value="1"/>
</dbReference>
<dbReference type="SMART" id="SM00388">
    <property type="entry name" value="HisKA"/>
    <property type="match status" value="1"/>
</dbReference>
<dbReference type="Pfam" id="PF02518">
    <property type="entry name" value="HATPase_c"/>
    <property type="match status" value="1"/>
</dbReference>
<gene>
    <name evidence="15" type="ORF">EV644_104568</name>
</gene>
<feature type="domain" description="Histidine kinase" evidence="13">
    <location>
        <begin position="250"/>
        <end position="459"/>
    </location>
</feature>
<dbReference type="SUPFAM" id="SSF158472">
    <property type="entry name" value="HAMP domain-like"/>
    <property type="match status" value="1"/>
</dbReference>
<keyword evidence="4" id="KW-0597">Phosphoprotein</keyword>
<feature type="region of interest" description="Disordered" evidence="11">
    <location>
        <begin position="96"/>
        <end position="116"/>
    </location>
</feature>
<evidence type="ECO:0000256" key="1">
    <source>
        <dbReference type="ARBA" id="ARBA00000085"/>
    </source>
</evidence>
<evidence type="ECO:0000256" key="3">
    <source>
        <dbReference type="ARBA" id="ARBA00012438"/>
    </source>
</evidence>
<dbReference type="Gene3D" id="6.10.340.10">
    <property type="match status" value="1"/>
</dbReference>
<evidence type="ECO:0000256" key="6">
    <source>
        <dbReference type="ARBA" id="ARBA00022692"/>
    </source>
</evidence>
<evidence type="ECO:0000256" key="11">
    <source>
        <dbReference type="SAM" id="MobiDB-lite"/>
    </source>
</evidence>
<dbReference type="Gene3D" id="3.30.565.10">
    <property type="entry name" value="Histidine kinase-like ATPase, C-terminal domain"/>
    <property type="match status" value="1"/>
</dbReference>
<evidence type="ECO:0000256" key="5">
    <source>
        <dbReference type="ARBA" id="ARBA00022679"/>
    </source>
</evidence>
<evidence type="ECO:0000313" key="16">
    <source>
        <dbReference type="Proteomes" id="UP000295818"/>
    </source>
</evidence>
<keyword evidence="10 12" id="KW-0472">Membrane</keyword>
<evidence type="ECO:0000256" key="4">
    <source>
        <dbReference type="ARBA" id="ARBA00022553"/>
    </source>
</evidence>
<accession>A0ABY2BNQ7</accession>
<proteinExistence type="predicted"/>
<evidence type="ECO:0000256" key="7">
    <source>
        <dbReference type="ARBA" id="ARBA00022777"/>
    </source>
</evidence>
<keyword evidence="9" id="KW-0902">Two-component regulatory system</keyword>
<dbReference type="GO" id="GO:0016301">
    <property type="term" value="F:kinase activity"/>
    <property type="evidence" value="ECO:0007669"/>
    <property type="project" value="UniProtKB-KW"/>
</dbReference>
<keyword evidence="6 12" id="KW-0812">Transmembrane</keyword>
<dbReference type="InterPro" id="IPR003661">
    <property type="entry name" value="HisK_dim/P_dom"/>
</dbReference>
<dbReference type="InterPro" id="IPR003594">
    <property type="entry name" value="HATPase_dom"/>
</dbReference>
<evidence type="ECO:0000259" key="13">
    <source>
        <dbReference type="PROSITE" id="PS50109"/>
    </source>
</evidence>
<dbReference type="InterPro" id="IPR050428">
    <property type="entry name" value="TCS_sensor_his_kinase"/>
</dbReference>
<feature type="transmembrane region" description="Helical" evidence="12">
    <location>
        <begin position="168"/>
        <end position="188"/>
    </location>
</feature>
<dbReference type="PROSITE" id="PS50885">
    <property type="entry name" value="HAMP"/>
    <property type="match status" value="1"/>
</dbReference>
<evidence type="ECO:0000256" key="8">
    <source>
        <dbReference type="ARBA" id="ARBA00022989"/>
    </source>
</evidence>
<evidence type="ECO:0000256" key="2">
    <source>
        <dbReference type="ARBA" id="ARBA00004236"/>
    </source>
</evidence>
<dbReference type="InterPro" id="IPR004358">
    <property type="entry name" value="Sig_transdc_His_kin-like_C"/>
</dbReference>
<evidence type="ECO:0000256" key="9">
    <source>
        <dbReference type="ARBA" id="ARBA00023012"/>
    </source>
</evidence>
<comment type="subcellular location">
    <subcellularLocation>
        <location evidence="2">Cell membrane</location>
    </subcellularLocation>
</comment>
<dbReference type="CDD" id="cd00082">
    <property type="entry name" value="HisKA"/>
    <property type="match status" value="1"/>
</dbReference>
<dbReference type="InterPro" id="IPR003660">
    <property type="entry name" value="HAMP_dom"/>
</dbReference>
<dbReference type="Pfam" id="PF00672">
    <property type="entry name" value="HAMP"/>
    <property type="match status" value="1"/>
</dbReference>
<dbReference type="EMBL" id="SLWM01000004">
    <property type="protein sequence ID" value="TCO26064.1"/>
    <property type="molecule type" value="Genomic_DNA"/>
</dbReference>
<dbReference type="InterPro" id="IPR036097">
    <property type="entry name" value="HisK_dim/P_sf"/>
</dbReference>
<dbReference type="Pfam" id="PF00512">
    <property type="entry name" value="HisKA"/>
    <property type="match status" value="1"/>
</dbReference>
<dbReference type="RefSeq" id="WP_132188868.1">
    <property type="nucleotide sequence ID" value="NZ_SLWM01000004.1"/>
</dbReference>
<reference evidence="15 16" key="1">
    <citation type="journal article" date="2015" name="Stand. Genomic Sci.">
        <title>Genomic Encyclopedia of Bacterial and Archaeal Type Strains, Phase III: the genomes of soil and plant-associated and newly described type strains.</title>
        <authorList>
            <person name="Whitman W.B."/>
            <person name="Woyke T."/>
            <person name="Klenk H.P."/>
            <person name="Zhou Y."/>
            <person name="Lilburn T.G."/>
            <person name="Beck B.J."/>
            <person name="De Vos P."/>
            <person name="Vandamme P."/>
            <person name="Eisen J.A."/>
            <person name="Garrity G."/>
            <person name="Hugenholtz P."/>
            <person name="Kyrpides N.C."/>
        </authorList>
    </citation>
    <scope>NUCLEOTIDE SEQUENCE [LARGE SCALE GENOMIC DNA]</scope>
    <source>
        <strain evidence="15 16">VKM Ac-2538</strain>
    </source>
</reference>
<evidence type="ECO:0000256" key="12">
    <source>
        <dbReference type="SAM" id="Phobius"/>
    </source>
</evidence>
<dbReference type="PROSITE" id="PS50109">
    <property type="entry name" value="HIS_KIN"/>
    <property type="match status" value="1"/>
</dbReference>
<name>A0ABY2BNQ7_9ACTN</name>
<dbReference type="PRINTS" id="PR00344">
    <property type="entry name" value="BCTRLSENSOR"/>
</dbReference>
<dbReference type="EC" id="2.7.13.3" evidence="3"/>
<dbReference type="SMART" id="SM00387">
    <property type="entry name" value="HATPase_c"/>
    <property type="match status" value="1"/>
</dbReference>
<dbReference type="PANTHER" id="PTHR45436">
    <property type="entry name" value="SENSOR HISTIDINE KINASE YKOH"/>
    <property type="match status" value="1"/>
</dbReference>
<dbReference type="SUPFAM" id="SSF55874">
    <property type="entry name" value="ATPase domain of HSP90 chaperone/DNA topoisomerase II/histidine kinase"/>
    <property type="match status" value="1"/>
</dbReference>
<feature type="domain" description="HAMP" evidence="14">
    <location>
        <begin position="189"/>
        <end position="242"/>
    </location>
</feature>
<organism evidence="15 16">
    <name type="scientific">Kribbella orskensis</name>
    <dbReference type="NCBI Taxonomy" id="2512216"/>
    <lineage>
        <taxon>Bacteria</taxon>
        <taxon>Bacillati</taxon>
        <taxon>Actinomycetota</taxon>
        <taxon>Actinomycetes</taxon>
        <taxon>Propionibacteriales</taxon>
        <taxon>Kribbellaceae</taxon>
        <taxon>Kribbella</taxon>
    </lineage>
</organism>
<dbReference type="InterPro" id="IPR036890">
    <property type="entry name" value="HATPase_C_sf"/>
</dbReference>
<keyword evidence="16" id="KW-1185">Reference proteome</keyword>